<keyword evidence="1" id="KW-1185">Reference proteome</keyword>
<dbReference type="Proteomes" id="UP000818029">
    <property type="component" value="Chromosome D10"/>
</dbReference>
<dbReference type="GeneID" id="107916309"/>
<accession>A0ABM3AST8</accession>
<reference evidence="2" key="2">
    <citation type="submission" date="2025-08" db="UniProtKB">
        <authorList>
            <consortium name="RefSeq"/>
        </authorList>
    </citation>
    <scope>IDENTIFICATION</scope>
</reference>
<gene>
    <name evidence="2" type="primary">LOC107916309</name>
</gene>
<sequence length="146" mass="15812">MGRSIGSNGFFFGTPTAVYDGHRVAGGRTVAFVAGGEERGRVLRGARTQAMLIFCTAHDSFRWVVFIPIYLLYKYHFNPSFKYKGGETNVAKKEKPKQVSSPAGEDDVTCCPATTKKGGGGFMNMLCKALGCCGLLSACYDPRTPH</sequence>
<proteinExistence type="predicted"/>
<reference evidence="1" key="1">
    <citation type="journal article" date="2020" name="Nat. Genet.">
        <title>Genomic diversifications of five Gossypium allopolyploid species and their impact on cotton improvement.</title>
        <authorList>
            <person name="Chen Z.J."/>
            <person name="Sreedasyam A."/>
            <person name="Ando A."/>
            <person name="Song Q."/>
            <person name="De Santiago L.M."/>
            <person name="Hulse-Kemp A.M."/>
            <person name="Ding M."/>
            <person name="Ye W."/>
            <person name="Kirkbride R.C."/>
            <person name="Jenkins J."/>
            <person name="Plott C."/>
            <person name="Lovell J."/>
            <person name="Lin Y.M."/>
            <person name="Vaughn R."/>
            <person name="Liu B."/>
            <person name="Simpson S."/>
            <person name="Scheffler B.E."/>
            <person name="Wen L."/>
            <person name="Saski C.A."/>
            <person name="Grover C.E."/>
            <person name="Hu G."/>
            <person name="Conover J.L."/>
            <person name="Carlson J.W."/>
            <person name="Shu S."/>
            <person name="Boston L.B."/>
            <person name="Williams M."/>
            <person name="Peterson D.G."/>
            <person name="McGee K."/>
            <person name="Jones D.C."/>
            <person name="Wendel J.F."/>
            <person name="Stelly D.M."/>
            <person name="Grimwood J."/>
            <person name="Schmutz J."/>
        </authorList>
    </citation>
    <scope>NUCLEOTIDE SEQUENCE [LARGE SCALE GENOMIC DNA]</scope>
    <source>
        <strain evidence="1">cv. TM-1</strain>
    </source>
</reference>
<name>A0ABM3AST8_GOSHI</name>
<protein>
    <submittedName>
        <fullName evidence="2">Uncharacterized protein</fullName>
    </submittedName>
</protein>
<dbReference type="RefSeq" id="XP_040957929.1">
    <property type="nucleotide sequence ID" value="XM_041101995.1"/>
</dbReference>
<organism evidence="1 2">
    <name type="scientific">Gossypium hirsutum</name>
    <name type="common">Upland cotton</name>
    <name type="synonym">Gossypium mexicanum</name>
    <dbReference type="NCBI Taxonomy" id="3635"/>
    <lineage>
        <taxon>Eukaryota</taxon>
        <taxon>Viridiplantae</taxon>
        <taxon>Streptophyta</taxon>
        <taxon>Embryophyta</taxon>
        <taxon>Tracheophyta</taxon>
        <taxon>Spermatophyta</taxon>
        <taxon>Magnoliopsida</taxon>
        <taxon>eudicotyledons</taxon>
        <taxon>Gunneridae</taxon>
        <taxon>Pentapetalae</taxon>
        <taxon>rosids</taxon>
        <taxon>malvids</taxon>
        <taxon>Malvales</taxon>
        <taxon>Malvaceae</taxon>
        <taxon>Malvoideae</taxon>
        <taxon>Gossypium</taxon>
    </lineage>
</organism>
<evidence type="ECO:0000313" key="1">
    <source>
        <dbReference type="Proteomes" id="UP000818029"/>
    </source>
</evidence>
<evidence type="ECO:0000313" key="2">
    <source>
        <dbReference type="RefSeq" id="XP_040957929.1"/>
    </source>
</evidence>